<dbReference type="OrthoDB" id="9790442at2"/>
<evidence type="ECO:0000256" key="1">
    <source>
        <dbReference type="ARBA" id="ARBA00004496"/>
    </source>
</evidence>
<evidence type="ECO:0000256" key="2">
    <source>
        <dbReference type="ARBA" id="ARBA00022490"/>
    </source>
</evidence>
<dbReference type="FunFam" id="1.10.10.10:FF:000018">
    <property type="entry name" value="DNA-binding response regulator ResD"/>
    <property type="match status" value="1"/>
</dbReference>
<dbReference type="FunFam" id="3.40.50.2300:FF:000001">
    <property type="entry name" value="DNA-binding response regulator PhoB"/>
    <property type="match status" value="1"/>
</dbReference>
<dbReference type="PROSITE" id="PS50110">
    <property type="entry name" value="RESPONSE_REGULATORY"/>
    <property type="match status" value="1"/>
</dbReference>
<dbReference type="GO" id="GO:0000156">
    <property type="term" value="F:phosphorelay response regulator activity"/>
    <property type="evidence" value="ECO:0007669"/>
    <property type="project" value="TreeGrafter"/>
</dbReference>
<dbReference type="Proteomes" id="UP000078290">
    <property type="component" value="Unassembled WGS sequence"/>
</dbReference>
<comment type="caution">
    <text evidence="13">The sequence shown here is derived from an EMBL/GenBank/DDBJ whole genome shotgun (WGS) entry which is preliminary data.</text>
</comment>
<feature type="modified residue" description="4-aspartylphosphate" evidence="9">
    <location>
        <position position="56"/>
    </location>
</feature>
<keyword evidence="6 10" id="KW-0238">DNA-binding</keyword>
<dbReference type="InterPro" id="IPR001789">
    <property type="entry name" value="Sig_transdc_resp-reg_receiver"/>
</dbReference>
<reference evidence="14" key="1">
    <citation type="submission" date="2016-05" db="EMBL/GenBank/DDBJ databases">
        <authorList>
            <person name="Wang W."/>
            <person name="Zhu L."/>
        </authorList>
    </citation>
    <scope>NUCLEOTIDE SEQUENCE [LARGE SCALE GENOMIC DNA]</scope>
    <source>
        <strain evidence="14">W-2</strain>
    </source>
</reference>
<dbReference type="SMART" id="SM00862">
    <property type="entry name" value="Trans_reg_C"/>
    <property type="match status" value="1"/>
</dbReference>
<organism evidence="13 14">
    <name type="scientific">Parageobacillus thermoglucosidasius</name>
    <name type="common">Geobacillus thermoglucosidasius</name>
    <dbReference type="NCBI Taxonomy" id="1426"/>
    <lineage>
        <taxon>Bacteria</taxon>
        <taxon>Bacillati</taxon>
        <taxon>Bacillota</taxon>
        <taxon>Bacilli</taxon>
        <taxon>Bacillales</taxon>
        <taxon>Anoxybacillaceae</taxon>
        <taxon>Parageobacillus</taxon>
    </lineage>
</organism>
<evidence type="ECO:0000256" key="6">
    <source>
        <dbReference type="ARBA" id="ARBA00023125"/>
    </source>
</evidence>
<dbReference type="GO" id="GO:0000976">
    <property type="term" value="F:transcription cis-regulatory region binding"/>
    <property type="evidence" value="ECO:0007669"/>
    <property type="project" value="TreeGrafter"/>
</dbReference>
<keyword evidence="2" id="KW-0963">Cytoplasm</keyword>
<keyword evidence="7" id="KW-0010">Activator</keyword>
<evidence type="ECO:0000256" key="3">
    <source>
        <dbReference type="ARBA" id="ARBA00022553"/>
    </source>
</evidence>
<dbReference type="PROSITE" id="PS51755">
    <property type="entry name" value="OMPR_PHOB"/>
    <property type="match status" value="1"/>
</dbReference>
<evidence type="ECO:0000256" key="5">
    <source>
        <dbReference type="ARBA" id="ARBA00023015"/>
    </source>
</evidence>
<dbReference type="GO" id="GO:0006355">
    <property type="term" value="P:regulation of DNA-templated transcription"/>
    <property type="evidence" value="ECO:0007669"/>
    <property type="project" value="InterPro"/>
</dbReference>
<proteinExistence type="predicted"/>
<dbReference type="PANTHER" id="PTHR48111:SF44">
    <property type="entry name" value="TRANSCRIPTIONAL REGULATORY PROTEIN RESD"/>
    <property type="match status" value="1"/>
</dbReference>
<dbReference type="InterPro" id="IPR001867">
    <property type="entry name" value="OmpR/PhoB-type_DNA-bd"/>
</dbReference>
<dbReference type="SUPFAM" id="SSF52172">
    <property type="entry name" value="CheY-like"/>
    <property type="match status" value="1"/>
</dbReference>
<dbReference type="PANTHER" id="PTHR48111">
    <property type="entry name" value="REGULATOR OF RPOS"/>
    <property type="match status" value="1"/>
</dbReference>
<dbReference type="Pfam" id="PF00486">
    <property type="entry name" value="Trans_reg_C"/>
    <property type="match status" value="1"/>
</dbReference>
<keyword evidence="4" id="KW-0902">Two-component regulatory system</keyword>
<dbReference type="Gene3D" id="6.10.250.690">
    <property type="match status" value="1"/>
</dbReference>
<dbReference type="Pfam" id="PF00072">
    <property type="entry name" value="Response_reg"/>
    <property type="match status" value="1"/>
</dbReference>
<feature type="domain" description="Response regulatory" evidence="11">
    <location>
        <begin position="7"/>
        <end position="120"/>
    </location>
</feature>
<evidence type="ECO:0000259" key="12">
    <source>
        <dbReference type="PROSITE" id="PS51755"/>
    </source>
</evidence>
<evidence type="ECO:0000256" key="4">
    <source>
        <dbReference type="ARBA" id="ARBA00023012"/>
    </source>
</evidence>
<name>A0A1B7KRP3_PARTM</name>
<dbReference type="EMBL" id="LXMA01000023">
    <property type="protein sequence ID" value="OAT72753.1"/>
    <property type="molecule type" value="Genomic_DNA"/>
</dbReference>
<dbReference type="CDD" id="cd17574">
    <property type="entry name" value="REC_OmpR"/>
    <property type="match status" value="1"/>
</dbReference>
<comment type="subcellular location">
    <subcellularLocation>
        <location evidence="1">Cytoplasm</location>
    </subcellularLocation>
</comment>
<dbReference type="AlphaFoldDB" id="A0A1B7KRP3"/>
<keyword evidence="3 9" id="KW-0597">Phosphoprotein</keyword>
<keyword evidence="5" id="KW-0805">Transcription regulation</keyword>
<evidence type="ECO:0000256" key="10">
    <source>
        <dbReference type="PROSITE-ProRule" id="PRU01091"/>
    </source>
</evidence>
<dbReference type="Gene3D" id="1.10.10.10">
    <property type="entry name" value="Winged helix-like DNA-binding domain superfamily/Winged helix DNA-binding domain"/>
    <property type="match status" value="1"/>
</dbReference>
<feature type="domain" description="OmpR/PhoB-type" evidence="12">
    <location>
        <begin position="128"/>
        <end position="224"/>
    </location>
</feature>
<dbReference type="GO" id="GO:0005829">
    <property type="term" value="C:cytosol"/>
    <property type="evidence" value="ECO:0007669"/>
    <property type="project" value="TreeGrafter"/>
</dbReference>
<dbReference type="Gene3D" id="3.40.50.2300">
    <property type="match status" value="1"/>
</dbReference>
<evidence type="ECO:0000256" key="9">
    <source>
        <dbReference type="PROSITE-ProRule" id="PRU00169"/>
    </source>
</evidence>
<evidence type="ECO:0000313" key="14">
    <source>
        <dbReference type="Proteomes" id="UP000078290"/>
    </source>
</evidence>
<dbReference type="SMART" id="SM00448">
    <property type="entry name" value="REC"/>
    <property type="match status" value="1"/>
</dbReference>
<sequence length="225" mass="25651">MTVEKRTVLIVDDEEDMRFLVRMYLENAGFSCLEAEDGDRALKVLDDAKVDAVLIDIMMPKMDGFTLCERIRQQSDVPILFLTARGEEWDKIKGLKLGGDDYIVKPFSPGELTARIEAVMRRAYHAGNLGLSFGPLMIDERGRKVTVDGEPVILTLKEFDLLLFLAKHRGQVFSREELLAKVWGYDYTGNARTVDTHIKTLRMKLKQASEFIHTVWGIGYKFEVS</sequence>
<dbReference type="CDD" id="cd00383">
    <property type="entry name" value="trans_reg_C"/>
    <property type="match status" value="1"/>
</dbReference>
<dbReference type="InterPro" id="IPR011006">
    <property type="entry name" value="CheY-like_superfamily"/>
</dbReference>
<dbReference type="InterPro" id="IPR039420">
    <property type="entry name" value="WalR-like"/>
</dbReference>
<accession>A0A1B7KRP3</accession>
<evidence type="ECO:0000259" key="11">
    <source>
        <dbReference type="PROSITE" id="PS50110"/>
    </source>
</evidence>
<protein>
    <submittedName>
        <fullName evidence="13">DNA-binding response regulator</fullName>
    </submittedName>
</protein>
<dbReference type="GO" id="GO:0032993">
    <property type="term" value="C:protein-DNA complex"/>
    <property type="evidence" value="ECO:0007669"/>
    <property type="project" value="TreeGrafter"/>
</dbReference>
<dbReference type="InterPro" id="IPR036388">
    <property type="entry name" value="WH-like_DNA-bd_sf"/>
</dbReference>
<evidence type="ECO:0000256" key="7">
    <source>
        <dbReference type="ARBA" id="ARBA00023159"/>
    </source>
</evidence>
<keyword evidence="8" id="KW-0804">Transcription</keyword>
<evidence type="ECO:0000313" key="13">
    <source>
        <dbReference type="EMBL" id="OAT72753.1"/>
    </source>
</evidence>
<evidence type="ECO:0000256" key="8">
    <source>
        <dbReference type="ARBA" id="ARBA00023163"/>
    </source>
</evidence>
<feature type="DNA-binding region" description="OmpR/PhoB-type" evidence="10">
    <location>
        <begin position="128"/>
        <end position="224"/>
    </location>
</feature>
<gene>
    <name evidence="13" type="ORF">A7K69_07360</name>
</gene>